<evidence type="ECO:0000256" key="1">
    <source>
        <dbReference type="ARBA" id="ARBA00023125"/>
    </source>
</evidence>
<keyword evidence="6" id="KW-1185">Reference proteome</keyword>
<organism evidence="5 6">
    <name type="scientific">Arsenicibacter rosenii</name>
    <dbReference type="NCBI Taxonomy" id="1750698"/>
    <lineage>
        <taxon>Bacteria</taxon>
        <taxon>Pseudomonadati</taxon>
        <taxon>Bacteroidota</taxon>
        <taxon>Cytophagia</taxon>
        <taxon>Cytophagales</taxon>
        <taxon>Spirosomataceae</taxon>
        <taxon>Arsenicibacter</taxon>
    </lineage>
</organism>
<keyword evidence="3" id="KW-0472">Membrane</keyword>
<dbReference type="GO" id="GO:0006355">
    <property type="term" value="P:regulation of DNA-templated transcription"/>
    <property type="evidence" value="ECO:0007669"/>
    <property type="project" value="InterPro"/>
</dbReference>
<evidence type="ECO:0000259" key="4">
    <source>
        <dbReference type="PROSITE" id="PS51755"/>
    </source>
</evidence>
<dbReference type="GO" id="GO:0003677">
    <property type="term" value="F:DNA binding"/>
    <property type="evidence" value="ECO:0007669"/>
    <property type="project" value="UniProtKB-UniRule"/>
</dbReference>
<name>A0A1S2VJ95_9BACT</name>
<dbReference type="InterPro" id="IPR001867">
    <property type="entry name" value="OmpR/PhoB-type_DNA-bd"/>
</dbReference>
<feature type="DNA-binding region" description="OmpR/PhoB-type" evidence="2">
    <location>
        <begin position="211"/>
        <end position="308"/>
    </location>
</feature>
<dbReference type="EMBL" id="MORL01000007">
    <property type="protein sequence ID" value="OIN58286.1"/>
    <property type="molecule type" value="Genomic_DNA"/>
</dbReference>
<dbReference type="RefSeq" id="WP_071503958.1">
    <property type="nucleotide sequence ID" value="NZ_MORL01000007.1"/>
</dbReference>
<dbReference type="Proteomes" id="UP000181790">
    <property type="component" value="Unassembled WGS sequence"/>
</dbReference>
<keyword evidence="1 2" id="KW-0238">DNA-binding</keyword>
<dbReference type="GO" id="GO:0000160">
    <property type="term" value="P:phosphorelay signal transduction system"/>
    <property type="evidence" value="ECO:0007669"/>
    <property type="project" value="InterPro"/>
</dbReference>
<evidence type="ECO:0000256" key="2">
    <source>
        <dbReference type="PROSITE-ProRule" id="PRU01091"/>
    </source>
</evidence>
<evidence type="ECO:0000313" key="5">
    <source>
        <dbReference type="EMBL" id="OIN58286.1"/>
    </source>
</evidence>
<keyword evidence="3" id="KW-1133">Transmembrane helix</keyword>
<dbReference type="PROSITE" id="PS51755">
    <property type="entry name" value="OMPR_PHOB"/>
    <property type="match status" value="1"/>
</dbReference>
<dbReference type="SMART" id="SM00862">
    <property type="entry name" value="Trans_reg_C"/>
    <property type="match status" value="1"/>
</dbReference>
<dbReference type="AlphaFoldDB" id="A0A1S2VJ95"/>
<evidence type="ECO:0000256" key="3">
    <source>
        <dbReference type="SAM" id="Phobius"/>
    </source>
</evidence>
<evidence type="ECO:0000313" key="6">
    <source>
        <dbReference type="Proteomes" id="UP000181790"/>
    </source>
</evidence>
<feature type="transmembrane region" description="Helical" evidence="3">
    <location>
        <begin position="165"/>
        <end position="182"/>
    </location>
</feature>
<dbReference type="OrthoDB" id="7556122at2"/>
<dbReference type="CDD" id="cd00383">
    <property type="entry name" value="trans_reg_C"/>
    <property type="match status" value="1"/>
</dbReference>
<feature type="domain" description="OmpR/PhoB-type" evidence="4">
    <location>
        <begin position="211"/>
        <end position="308"/>
    </location>
</feature>
<reference evidence="5 6" key="1">
    <citation type="submission" date="2016-10" db="EMBL/GenBank/DDBJ databases">
        <title>Arsenicibacter rosenii gen. nov., sp. nov., an efficient arsenic-methylating bacterium isolated from an arsenic-contaminated paddy soil.</title>
        <authorList>
            <person name="Huang K."/>
        </authorList>
    </citation>
    <scope>NUCLEOTIDE SEQUENCE [LARGE SCALE GENOMIC DNA]</scope>
    <source>
        <strain evidence="5 6">SM-1</strain>
    </source>
</reference>
<dbReference type="InterPro" id="IPR036388">
    <property type="entry name" value="WH-like_DNA-bd_sf"/>
</dbReference>
<dbReference type="SUPFAM" id="SSF46894">
    <property type="entry name" value="C-terminal effector domain of the bipartite response regulators"/>
    <property type="match status" value="1"/>
</dbReference>
<dbReference type="Gene3D" id="1.10.10.10">
    <property type="entry name" value="Winged helix-like DNA-binding domain superfamily/Winged helix DNA-binding domain"/>
    <property type="match status" value="1"/>
</dbReference>
<protein>
    <submittedName>
        <fullName evidence="5">Transcriptional regulator</fullName>
    </submittedName>
</protein>
<comment type="caution">
    <text evidence="5">The sequence shown here is derived from an EMBL/GenBank/DDBJ whole genome shotgun (WGS) entry which is preliminary data.</text>
</comment>
<dbReference type="Pfam" id="PF00486">
    <property type="entry name" value="Trans_reg_C"/>
    <property type="match status" value="1"/>
</dbReference>
<accession>A0A1S2VJ95</accession>
<keyword evidence="3" id="KW-0812">Transmembrane</keyword>
<proteinExistence type="predicted"/>
<sequence length="310" mass="34600">MLVNRNILPVSRKRLAGLVLLTFVSVLCVAFSMTGTDDVDVDKREILLRRIGHELLLQSGDSTSRVLPVKKIAGNEYQISFEKAFTFRPDFLVKTTRHWLAKDPLAGEYVVKVLHGGDAGVAYGFAVSGNKKDDIISCLGRKQPKAFYRINIRFRSAESNIAGNAYLPGILALVAVMGYLLLRPAKPQRVAPEKQPAIPEEHRAGLRHLSADVFTLGTMTFDAEARKLLLNETATELTKTETRVLRMFALTPNEVIERSRLQKEIWEDEGVIVGRSLDMFISKLRKKLEPDPTISIAVIRGKGYRLEVGS</sequence>
<gene>
    <name evidence="5" type="ORF">BLX24_14895</name>
</gene>
<dbReference type="InterPro" id="IPR016032">
    <property type="entry name" value="Sig_transdc_resp-reg_C-effctor"/>
</dbReference>